<gene>
    <name evidence="1" type="ORF">ACOLOM_LOCUS702</name>
</gene>
<protein>
    <submittedName>
        <fullName evidence="1">14266_t:CDS:1</fullName>
    </submittedName>
</protein>
<organism evidence="1 2">
    <name type="scientific">Acaulospora colombiana</name>
    <dbReference type="NCBI Taxonomy" id="27376"/>
    <lineage>
        <taxon>Eukaryota</taxon>
        <taxon>Fungi</taxon>
        <taxon>Fungi incertae sedis</taxon>
        <taxon>Mucoromycota</taxon>
        <taxon>Glomeromycotina</taxon>
        <taxon>Glomeromycetes</taxon>
        <taxon>Diversisporales</taxon>
        <taxon>Acaulosporaceae</taxon>
        <taxon>Acaulospora</taxon>
    </lineage>
</organism>
<dbReference type="EMBL" id="CAJVPT010000757">
    <property type="protein sequence ID" value="CAG8449749.1"/>
    <property type="molecule type" value="Genomic_DNA"/>
</dbReference>
<evidence type="ECO:0000313" key="2">
    <source>
        <dbReference type="Proteomes" id="UP000789525"/>
    </source>
</evidence>
<evidence type="ECO:0000313" key="1">
    <source>
        <dbReference type="EMBL" id="CAG8449749.1"/>
    </source>
</evidence>
<reference evidence="1" key="1">
    <citation type="submission" date="2021-06" db="EMBL/GenBank/DDBJ databases">
        <authorList>
            <person name="Kallberg Y."/>
            <person name="Tangrot J."/>
            <person name="Rosling A."/>
        </authorList>
    </citation>
    <scope>NUCLEOTIDE SEQUENCE</scope>
    <source>
        <strain evidence="1">CL356</strain>
    </source>
</reference>
<keyword evidence="2" id="KW-1185">Reference proteome</keyword>
<dbReference type="Proteomes" id="UP000789525">
    <property type="component" value="Unassembled WGS sequence"/>
</dbReference>
<name>A0ACA9K3F2_9GLOM</name>
<accession>A0ACA9K3F2</accession>
<proteinExistence type="predicted"/>
<sequence>MEFSPEVLEVLSDTISVITSQDLILTREESSQIRYQHLSSIIDAMGEASTKYSPILEEHDTYDIGNAGVKRFEGVTLAYATISQKSSKGNLTSEYTLGIDYRAQANQYELSGGHDVDQDWIKEVRVNVSGKTRGKIVPRFQLHNWNQMDYQYMINDEVHSLVNVLSTECRNRGFDGMVLEGWYPGLLRDFIRNLGNELHKFSRELILVLSPRNSLTAAQYEDFSQFVDFFSVMTYDYSQQNTPGPNAPIRWVEDTIVSFTPTPIDRGKLLLGLNMYGVDFSNGQMEFIVGSTIIKKLKQHKPRMRWDKIFEEHRFQYQENGISHEVCPSSLDSIWLKITAQDYHSGRSVRD</sequence>
<comment type="caution">
    <text evidence="1">The sequence shown here is derived from an EMBL/GenBank/DDBJ whole genome shotgun (WGS) entry which is preliminary data.</text>
</comment>